<feature type="transmembrane region" description="Helical" evidence="3">
    <location>
        <begin position="20"/>
        <end position="39"/>
    </location>
</feature>
<organism evidence="4 5">
    <name type="scientific">Salinibacter ruber (strain M8)</name>
    <dbReference type="NCBI Taxonomy" id="761659"/>
    <lineage>
        <taxon>Bacteria</taxon>
        <taxon>Pseudomonadati</taxon>
        <taxon>Rhodothermota</taxon>
        <taxon>Rhodothermia</taxon>
        <taxon>Rhodothermales</taxon>
        <taxon>Salinibacteraceae</taxon>
        <taxon>Salinibacter</taxon>
    </lineage>
</organism>
<proteinExistence type="predicted"/>
<evidence type="ECO:0000256" key="1">
    <source>
        <dbReference type="SAM" id="Coils"/>
    </source>
</evidence>
<name>D5H7H2_SALRM</name>
<keyword evidence="1" id="KW-0175">Coiled coil</keyword>
<reference evidence="5" key="2">
    <citation type="submission" date="2010-04" db="EMBL/GenBank/DDBJ databases">
        <title>Genome sequence of Salinibacter ruber M8.</title>
        <authorList>
            <consortium name="Genoscope"/>
        </authorList>
    </citation>
    <scope>NUCLEOTIDE SEQUENCE [LARGE SCALE GENOMIC DNA]</scope>
    <source>
        <strain evidence="5">M8</strain>
    </source>
</reference>
<reference evidence="4 5" key="1">
    <citation type="journal article" date="2010" name="ISME J.">
        <title>Fine-scale evolution: genomic, phenotypic and ecological differentiation in two coexisting Salinibacter ruber strains.</title>
        <authorList>
            <person name="Pena A."/>
            <person name="Teeling H."/>
            <person name="Huerta-Cepas J."/>
            <person name="Santos F."/>
            <person name="Yarza P."/>
            <person name="Brito-Echeverria J."/>
            <person name="Lucio M."/>
            <person name="Schmitt-Kopplin P."/>
            <person name="Meseguer I."/>
            <person name="Schenowitz C."/>
            <person name="Dossat C."/>
            <person name="Barbe V."/>
            <person name="Dopazo J."/>
            <person name="Rossello-Mora R."/>
            <person name="Schuler M."/>
            <person name="Glockner F.O."/>
            <person name="Amann R."/>
            <person name="Gabaldon T."/>
            <person name="Anton J."/>
        </authorList>
    </citation>
    <scope>NUCLEOTIDE SEQUENCE [LARGE SCALE GENOMIC DNA]</scope>
    <source>
        <strain evidence="4 5">M8</strain>
    </source>
</reference>
<protein>
    <submittedName>
        <fullName evidence="4">Uncharacterized protein</fullName>
    </submittedName>
</protein>
<keyword evidence="3" id="KW-0812">Transmembrane</keyword>
<dbReference type="AlphaFoldDB" id="D5H7H2"/>
<keyword evidence="3" id="KW-1133">Transmembrane helix</keyword>
<dbReference type="KEGG" id="srm:SRM_01056"/>
<evidence type="ECO:0000313" key="5">
    <source>
        <dbReference type="Proteomes" id="UP000000933"/>
    </source>
</evidence>
<evidence type="ECO:0000256" key="2">
    <source>
        <dbReference type="SAM" id="MobiDB-lite"/>
    </source>
</evidence>
<dbReference type="HOGENOM" id="CLU_1926101_0_0_10"/>
<dbReference type="Proteomes" id="UP000000933">
    <property type="component" value="Chromosome"/>
</dbReference>
<feature type="coiled-coil region" evidence="1">
    <location>
        <begin position="56"/>
        <end position="90"/>
    </location>
</feature>
<dbReference type="EMBL" id="FP565814">
    <property type="protein sequence ID" value="CBH23977.1"/>
    <property type="molecule type" value="Genomic_DNA"/>
</dbReference>
<dbReference type="Gene3D" id="1.20.5.170">
    <property type="match status" value="1"/>
</dbReference>
<gene>
    <name evidence="4" type="ordered locus">SRM_01056</name>
</gene>
<sequence>MIMLFQRFKPGAMPMSLIPLVAVVMVFAIPILGIALAGYKEWLKFKTKHRELGSSTREVEDRIDGLQDRLARLEAERDALQERVQNLETIVTSEAWIADHDESSGLSPLDGTAPGPLEAPDDDASLPNDAARTAKLARRLRGQ</sequence>
<evidence type="ECO:0000256" key="3">
    <source>
        <dbReference type="SAM" id="Phobius"/>
    </source>
</evidence>
<keyword evidence="3" id="KW-0472">Membrane</keyword>
<accession>D5H7H2</accession>
<evidence type="ECO:0000313" key="4">
    <source>
        <dbReference type="EMBL" id="CBH23977.1"/>
    </source>
</evidence>
<feature type="region of interest" description="Disordered" evidence="2">
    <location>
        <begin position="99"/>
        <end position="143"/>
    </location>
</feature>